<dbReference type="InterPro" id="IPR007055">
    <property type="entry name" value="BON_dom"/>
</dbReference>
<name>A0A238YDJ4_9PROT</name>
<feature type="chain" id="PRO_5012037203" evidence="1">
    <location>
        <begin position="22"/>
        <end position="106"/>
    </location>
</feature>
<dbReference type="InterPro" id="IPR014004">
    <property type="entry name" value="Transpt-assoc_nodulatn_dom_bac"/>
</dbReference>
<protein>
    <submittedName>
        <fullName evidence="3">BON domain-containing protein</fullName>
    </submittedName>
</protein>
<feature type="signal peptide" evidence="1">
    <location>
        <begin position="1"/>
        <end position="21"/>
    </location>
</feature>
<dbReference type="AlphaFoldDB" id="A0A238YDJ4"/>
<dbReference type="PANTHER" id="PTHR34606:SF15">
    <property type="entry name" value="BON DOMAIN-CONTAINING PROTEIN"/>
    <property type="match status" value="1"/>
</dbReference>
<feature type="domain" description="BON" evidence="2">
    <location>
        <begin position="30"/>
        <end position="99"/>
    </location>
</feature>
<dbReference type="PANTHER" id="PTHR34606">
    <property type="entry name" value="BON DOMAIN-CONTAINING PROTEIN"/>
    <property type="match status" value="1"/>
</dbReference>
<evidence type="ECO:0000313" key="3">
    <source>
        <dbReference type="EMBL" id="SNR69120.1"/>
    </source>
</evidence>
<dbReference type="Proteomes" id="UP000198305">
    <property type="component" value="Unassembled WGS sequence"/>
</dbReference>
<reference evidence="4" key="1">
    <citation type="submission" date="2017-06" db="EMBL/GenBank/DDBJ databases">
        <authorList>
            <person name="Varghese N."/>
            <person name="Submissions S."/>
        </authorList>
    </citation>
    <scope>NUCLEOTIDE SEQUENCE [LARGE SCALE GENOMIC DNA]</scope>
    <source>
        <strain evidence="4">Ca-68</strain>
    </source>
</reference>
<evidence type="ECO:0000313" key="4">
    <source>
        <dbReference type="Proteomes" id="UP000198305"/>
    </source>
</evidence>
<proteinExistence type="predicted"/>
<evidence type="ECO:0000259" key="2">
    <source>
        <dbReference type="PROSITE" id="PS50914"/>
    </source>
</evidence>
<dbReference type="EMBL" id="FZOA01000002">
    <property type="protein sequence ID" value="SNR69120.1"/>
    <property type="molecule type" value="Genomic_DNA"/>
</dbReference>
<dbReference type="InterPro" id="IPR051686">
    <property type="entry name" value="Lipoprotein_DolP"/>
</dbReference>
<evidence type="ECO:0000256" key="1">
    <source>
        <dbReference type="SAM" id="SignalP"/>
    </source>
</evidence>
<dbReference type="Gene3D" id="3.30.1340.30">
    <property type="match status" value="1"/>
</dbReference>
<dbReference type="PROSITE" id="PS50914">
    <property type="entry name" value="BON"/>
    <property type="match status" value="1"/>
</dbReference>
<keyword evidence="1" id="KW-0732">Signal</keyword>
<organism evidence="3 4">
    <name type="scientific">Methylobacillus rhizosphaerae</name>
    <dbReference type="NCBI Taxonomy" id="551994"/>
    <lineage>
        <taxon>Bacteria</taxon>
        <taxon>Pseudomonadati</taxon>
        <taxon>Pseudomonadota</taxon>
        <taxon>Betaproteobacteria</taxon>
        <taxon>Nitrosomonadales</taxon>
        <taxon>Methylophilaceae</taxon>
        <taxon>Methylobacillus</taxon>
    </lineage>
</organism>
<accession>A0A238YDJ4</accession>
<dbReference type="SMART" id="SM00749">
    <property type="entry name" value="BON"/>
    <property type="match status" value="1"/>
</dbReference>
<dbReference type="OrthoDB" id="7360581at2"/>
<sequence length="106" mass="11479">MKFCQYAVLLLMVCLPLHAYAENEAAKGYCDNTICSKVRSALERDSTLKPFDIQVQSDDLGAVHLSGTAKSQAEVSQAVIVARSVSGVMSVQNDIVIDSADDTKKR</sequence>
<dbReference type="Pfam" id="PF04972">
    <property type="entry name" value="BON"/>
    <property type="match status" value="1"/>
</dbReference>
<keyword evidence="4" id="KW-1185">Reference proteome</keyword>
<dbReference type="RefSeq" id="WP_089374671.1">
    <property type="nucleotide sequence ID" value="NZ_FZOA01000002.1"/>
</dbReference>
<gene>
    <name evidence="3" type="ORF">SAMN05192560_0513</name>
</gene>